<name>A0AC61RF94_9BACT</name>
<keyword evidence="2" id="KW-1185">Reference proteome</keyword>
<gene>
    <name evidence="1" type="ORF">E5331_09295</name>
</gene>
<dbReference type="EMBL" id="SRYB01000011">
    <property type="protein sequence ID" value="TGY78757.1"/>
    <property type="molecule type" value="Genomic_DNA"/>
</dbReference>
<sequence length="769" mass="84255">MEYVFIGIVIFLFVLAVFDLTVGVSNDAVNFLNSAIGSRAASFKTVIIIAAVGIFLGAVMSNGMMDIARNGIFRPEQLSFFDVMCIFTAVMVTDIILLDIFNSLGMPTSTTVSMVFELLGATFAVALFKIAGNPELSLGHLLNTEKAFEVILGIFLSVAIAFFFGTLVQYLSRLWFSFDYKKGLSWKIGIFGGIATTAIVYFLILKGAKGLTFMTPEVKGWISDNTGILMGVCFVVSTLVMQCLHFLKVNVFKIIVLFGTFALAMAFAGNDLVNFIGVPLTGFASWQDYVAHGGGSPDAFLMTSLTGAASTPVYFLIGAGVIMVVALATSRKAQKVVETSVNLSRQDSGEEMFGSSKLARRIVGWALAVSGWIVSHTPEGVRRWVGRRLDTNRAILYNGAAFDLVRGSINLVLAGMLIALGTSLKLPLSTTYVTFMVAMGTSLADRAWGRESAVFRITGVISVIGGWFITAGAAFIGAALIVSIMHVGGATAIVVVAVVAVVILLHSNLRRRKEETASENTLFQSILASGDKRKAWNLLKLYLAENQKLFLEFAMETQKNIISGFFSDNSRQLDKAIVGMRKQKDVLKSNRRKSTLCLRHVEPDVAIEMNTWFHTASNCQMGILYNLLRIAEVCHEHVDNHFRPLPKGYAELAIPLCEETTGLFHTTIGLLGNPEPSRVIGLRSSCDNLKNRLSLLCRRVYGEIRQGESQDMGVLYVYVNMLQEMQEIVSSLRKLLRADAKLMLSPETPIRIPTIFNRPVDSDEEYAFS</sequence>
<evidence type="ECO:0000313" key="1">
    <source>
        <dbReference type="EMBL" id="TGY78757.1"/>
    </source>
</evidence>
<organism evidence="1 2">
    <name type="scientific">Lepagella muris</name>
    <dbReference type="NCBI Taxonomy" id="3032870"/>
    <lineage>
        <taxon>Bacteria</taxon>
        <taxon>Pseudomonadati</taxon>
        <taxon>Bacteroidota</taxon>
        <taxon>Bacteroidia</taxon>
        <taxon>Bacteroidales</taxon>
        <taxon>Muribaculaceae</taxon>
        <taxon>Lepagella</taxon>
    </lineage>
</organism>
<accession>A0AC61RF94</accession>
<proteinExistence type="predicted"/>
<dbReference type="Proteomes" id="UP000306319">
    <property type="component" value="Unassembled WGS sequence"/>
</dbReference>
<comment type="caution">
    <text evidence="1">The sequence shown here is derived from an EMBL/GenBank/DDBJ whole genome shotgun (WGS) entry which is preliminary data.</text>
</comment>
<reference evidence="1" key="1">
    <citation type="submission" date="2019-04" db="EMBL/GenBank/DDBJ databases">
        <title>Microbes associate with the intestines of laboratory mice.</title>
        <authorList>
            <person name="Navarre W."/>
            <person name="Wong E."/>
            <person name="Huang K."/>
            <person name="Tropini C."/>
            <person name="Ng K."/>
            <person name="Yu B."/>
        </authorList>
    </citation>
    <scope>NUCLEOTIDE SEQUENCE</scope>
    <source>
        <strain evidence="1">NM04_E33</strain>
    </source>
</reference>
<evidence type="ECO:0000313" key="2">
    <source>
        <dbReference type="Proteomes" id="UP000306319"/>
    </source>
</evidence>
<protein>
    <submittedName>
        <fullName evidence="1">Inorganic phosphate transporter</fullName>
    </submittedName>
</protein>